<feature type="region of interest" description="Disordered" evidence="1">
    <location>
        <begin position="93"/>
        <end position="244"/>
    </location>
</feature>
<proteinExistence type="predicted"/>
<feature type="compositionally biased region" description="Basic and acidic residues" evidence="1">
    <location>
        <begin position="192"/>
        <end position="211"/>
    </location>
</feature>
<dbReference type="EnsemblMetazoa" id="GPAI027909-RA">
    <property type="protein sequence ID" value="GPAI027909-PA"/>
    <property type="gene ID" value="GPAI027909"/>
</dbReference>
<name>A0A1A9ZX79_GLOPL</name>
<dbReference type="Proteomes" id="UP000092445">
    <property type="component" value="Unassembled WGS sequence"/>
</dbReference>
<dbReference type="AlphaFoldDB" id="A0A1A9ZX79"/>
<feature type="compositionally biased region" description="Polar residues" evidence="1">
    <location>
        <begin position="212"/>
        <end position="238"/>
    </location>
</feature>
<feature type="compositionally biased region" description="Basic and acidic residues" evidence="1">
    <location>
        <begin position="171"/>
        <end position="183"/>
    </location>
</feature>
<dbReference type="VEuPathDB" id="VectorBase:GPAI027909"/>
<evidence type="ECO:0000313" key="2">
    <source>
        <dbReference type="EnsemblMetazoa" id="GPAI027909-PA"/>
    </source>
</evidence>
<accession>A0A1A9ZX79</accession>
<dbReference type="STRING" id="7398.A0A1A9ZX79"/>
<sequence length="244" mass="27939">MKGFILDKKICSHDTADYTIKMVFFSLMRCINHMSNDFRDKTAYELAAKLAEKYLAFQRQLRERNFLYYQDCVRLPKKWKRLNGNAAIQEKVNSEKKDAEELENDKDITTEKKVDSLAGGDSVDPPPAAETPKHDSSATGEEISPLSEENGKKNMKKKVKKKWSFRSVSFGKKDKQKPPKTDDDMPCANNGTEEKTVPNTKEPEESQEDHLSNATGVVNEQTTEQNENFHATNNTTYYKNKDLK</sequence>
<organism evidence="2 3">
    <name type="scientific">Glossina pallidipes</name>
    <name type="common">Tsetse fly</name>
    <dbReference type="NCBI Taxonomy" id="7398"/>
    <lineage>
        <taxon>Eukaryota</taxon>
        <taxon>Metazoa</taxon>
        <taxon>Ecdysozoa</taxon>
        <taxon>Arthropoda</taxon>
        <taxon>Hexapoda</taxon>
        <taxon>Insecta</taxon>
        <taxon>Pterygota</taxon>
        <taxon>Neoptera</taxon>
        <taxon>Endopterygota</taxon>
        <taxon>Diptera</taxon>
        <taxon>Brachycera</taxon>
        <taxon>Muscomorpha</taxon>
        <taxon>Hippoboscoidea</taxon>
        <taxon>Glossinidae</taxon>
        <taxon>Glossina</taxon>
    </lineage>
</organism>
<protein>
    <submittedName>
        <fullName evidence="2">Uncharacterized protein</fullName>
    </submittedName>
</protein>
<feature type="compositionally biased region" description="Basic and acidic residues" evidence="1">
    <location>
        <begin position="93"/>
        <end position="115"/>
    </location>
</feature>
<evidence type="ECO:0000313" key="3">
    <source>
        <dbReference type="Proteomes" id="UP000092445"/>
    </source>
</evidence>
<feature type="compositionally biased region" description="Basic residues" evidence="1">
    <location>
        <begin position="153"/>
        <end position="164"/>
    </location>
</feature>
<reference evidence="2" key="2">
    <citation type="submission" date="2020-05" db="UniProtKB">
        <authorList>
            <consortium name="EnsemblMetazoa"/>
        </authorList>
    </citation>
    <scope>IDENTIFICATION</scope>
    <source>
        <strain evidence="2">IAEA</strain>
    </source>
</reference>
<reference evidence="3" key="1">
    <citation type="submission" date="2014-03" db="EMBL/GenBank/DDBJ databases">
        <authorList>
            <person name="Aksoy S."/>
            <person name="Warren W."/>
            <person name="Wilson R.K."/>
        </authorList>
    </citation>
    <scope>NUCLEOTIDE SEQUENCE [LARGE SCALE GENOMIC DNA]</scope>
    <source>
        <strain evidence="3">IAEA</strain>
    </source>
</reference>
<evidence type="ECO:0000256" key="1">
    <source>
        <dbReference type="SAM" id="MobiDB-lite"/>
    </source>
</evidence>
<keyword evidence="3" id="KW-1185">Reference proteome</keyword>